<evidence type="ECO:0000259" key="16">
    <source>
        <dbReference type="Pfam" id="PF00275"/>
    </source>
</evidence>
<sequence>MWYQLVSGRSKLSGHVSISGAKNSALAVLAGSLCSCDDVCIRNVPSLLDVSRMLQVLKSLGAHVRHCGNDIYINSRNVSFPEPCEESIQKIRAGFFVIGPLVARHGEAILALPGGCAIGSRPVDLHLRGLEALGAEVEVRQGKVHAWVGNGGRKLKGGCFCMDFPSVGATETLMMAACLAEGKSVLTNVAREPEVKDLANFLIACGAKIEGAGTSTLVIEGVDKLHGANYTIIPDRIEAGTFLIAAAITRSSLTLSPIISSHLTAVMMKLASVGCKFNQLNANTVQIRSSPAFPALINLEMATGPYPSFPTDLQPQIMSLLATCTGQSVIKETMFEERMGHVEELKKLGAQINISRNTAVIQGTSDLSGTRVKANDLRAGSALILAGMAAEGVSIIEGASHVDRGYERFDEKLRMLGANIERL</sequence>
<evidence type="ECO:0000256" key="8">
    <source>
        <dbReference type="ARBA" id="ARBA00023306"/>
    </source>
</evidence>
<dbReference type="GO" id="GO:0008360">
    <property type="term" value="P:regulation of cell shape"/>
    <property type="evidence" value="ECO:0007669"/>
    <property type="project" value="UniProtKB-KW"/>
</dbReference>
<evidence type="ECO:0000313" key="17">
    <source>
        <dbReference type="EMBL" id="KAI5066228.1"/>
    </source>
</evidence>
<evidence type="ECO:0000256" key="3">
    <source>
        <dbReference type="ARBA" id="ARBA00022490"/>
    </source>
</evidence>
<evidence type="ECO:0000256" key="9">
    <source>
        <dbReference type="ARBA" id="ARBA00023316"/>
    </source>
</evidence>
<dbReference type="PANTHER" id="PTHR43783">
    <property type="entry name" value="UDP-N-ACETYLGLUCOSAMINE 1-CARBOXYVINYLTRANSFERASE"/>
    <property type="match status" value="1"/>
</dbReference>
<dbReference type="InterPro" id="IPR050068">
    <property type="entry name" value="MurA_subfamily"/>
</dbReference>
<evidence type="ECO:0000256" key="5">
    <source>
        <dbReference type="ARBA" id="ARBA00022679"/>
    </source>
</evidence>
<dbReference type="Proteomes" id="UP000886520">
    <property type="component" value="Chromosome 18"/>
</dbReference>
<dbReference type="HAMAP" id="MF_00111">
    <property type="entry name" value="MurA"/>
    <property type="match status" value="1"/>
</dbReference>
<accession>A0A9D4UEX7</accession>
<gene>
    <name evidence="17" type="ORF">GOP47_0018852</name>
</gene>
<dbReference type="AlphaFoldDB" id="A0A9D4UEX7"/>
<keyword evidence="5" id="KW-0808">Transferase</keyword>
<dbReference type="InterPro" id="IPR036968">
    <property type="entry name" value="Enolpyruvate_Tfrase_sf"/>
</dbReference>
<evidence type="ECO:0000256" key="14">
    <source>
        <dbReference type="ARBA" id="ARBA00042842"/>
    </source>
</evidence>
<dbReference type="GO" id="GO:0008760">
    <property type="term" value="F:UDP-N-acetylglucosamine 1-carboxyvinyltransferase activity"/>
    <property type="evidence" value="ECO:0007669"/>
    <property type="project" value="UniProtKB-EC"/>
</dbReference>
<dbReference type="OrthoDB" id="1718875at2759"/>
<evidence type="ECO:0000256" key="10">
    <source>
        <dbReference type="ARBA" id="ARBA00038367"/>
    </source>
</evidence>
<comment type="subcellular location">
    <subcellularLocation>
        <location evidence="1">Cytoplasm</location>
    </subcellularLocation>
</comment>
<name>A0A9D4UEX7_ADICA</name>
<evidence type="ECO:0000256" key="2">
    <source>
        <dbReference type="ARBA" id="ARBA00004752"/>
    </source>
</evidence>
<dbReference type="CDD" id="cd01555">
    <property type="entry name" value="UdpNAET"/>
    <property type="match status" value="1"/>
</dbReference>
<keyword evidence="18" id="KW-1185">Reference proteome</keyword>
<dbReference type="NCBIfam" id="TIGR01072">
    <property type="entry name" value="murA"/>
    <property type="match status" value="1"/>
</dbReference>
<evidence type="ECO:0000256" key="15">
    <source>
        <dbReference type="ARBA" id="ARBA00047527"/>
    </source>
</evidence>
<evidence type="ECO:0000256" key="12">
    <source>
        <dbReference type="ARBA" id="ARBA00039754"/>
    </source>
</evidence>
<feature type="domain" description="Enolpyruvate transferase" evidence="16">
    <location>
        <begin position="7"/>
        <end position="413"/>
    </location>
</feature>
<evidence type="ECO:0000256" key="4">
    <source>
        <dbReference type="ARBA" id="ARBA00022618"/>
    </source>
</evidence>
<dbReference type="GO" id="GO:0005737">
    <property type="term" value="C:cytoplasm"/>
    <property type="evidence" value="ECO:0007669"/>
    <property type="project" value="UniProtKB-SubCell"/>
</dbReference>
<comment type="catalytic activity">
    <reaction evidence="15">
        <text>phosphoenolpyruvate + UDP-N-acetyl-alpha-D-glucosamine = UDP-N-acetyl-3-O-(1-carboxyvinyl)-alpha-D-glucosamine + phosphate</text>
        <dbReference type="Rhea" id="RHEA:18681"/>
        <dbReference type="ChEBI" id="CHEBI:43474"/>
        <dbReference type="ChEBI" id="CHEBI:57705"/>
        <dbReference type="ChEBI" id="CHEBI:58702"/>
        <dbReference type="ChEBI" id="CHEBI:68483"/>
        <dbReference type="EC" id="2.5.1.7"/>
    </reaction>
</comment>
<keyword evidence="9" id="KW-0961">Cell wall biogenesis/degradation</keyword>
<evidence type="ECO:0000256" key="11">
    <source>
        <dbReference type="ARBA" id="ARBA00039108"/>
    </source>
</evidence>
<reference evidence="17" key="1">
    <citation type="submission" date="2021-01" db="EMBL/GenBank/DDBJ databases">
        <title>Adiantum capillus-veneris genome.</title>
        <authorList>
            <person name="Fang Y."/>
            <person name="Liao Q."/>
        </authorList>
    </citation>
    <scope>NUCLEOTIDE SEQUENCE</scope>
    <source>
        <strain evidence="17">H3</strain>
        <tissue evidence="17">Leaf</tissue>
    </source>
</reference>
<dbReference type="SUPFAM" id="SSF55205">
    <property type="entry name" value="EPT/RTPC-like"/>
    <property type="match status" value="1"/>
</dbReference>
<dbReference type="Gene3D" id="3.65.10.10">
    <property type="entry name" value="Enolpyruvate transferase domain"/>
    <property type="match status" value="2"/>
</dbReference>
<dbReference type="GO" id="GO:0071555">
    <property type="term" value="P:cell wall organization"/>
    <property type="evidence" value="ECO:0007669"/>
    <property type="project" value="UniProtKB-KW"/>
</dbReference>
<organism evidence="17 18">
    <name type="scientific">Adiantum capillus-veneris</name>
    <name type="common">Maidenhair fern</name>
    <dbReference type="NCBI Taxonomy" id="13818"/>
    <lineage>
        <taxon>Eukaryota</taxon>
        <taxon>Viridiplantae</taxon>
        <taxon>Streptophyta</taxon>
        <taxon>Embryophyta</taxon>
        <taxon>Tracheophyta</taxon>
        <taxon>Polypodiopsida</taxon>
        <taxon>Polypodiidae</taxon>
        <taxon>Polypodiales</taxon>
        <taxon>Pteridineae</taxon>
        <taxon>Pteridaceae</taxon>
        <taxon>Vittarioideae</taxon>
        <taxon>Adiantum</taxon>
    </lineage>
</organism>
<protein>
    <recommendedName>
        <fullName evidence="12">UDP-N-acetylglucosamine 1-carboxyvinyltransferase</fullName>
        <ecNumber evidence="11">2.5.1.7</ecNumber>
    </recommendedName>
    <alternativeName>
        <fullName evidence="13">Enoylpyruvate transferase</fullName>
    </alternativeName>
    <alternativeName>
        <fullName evidence="14">UDP-N-acetylglucosamine enolpyruvyl transferase</fullName>
    </alternativeName>
</protein>
<comment type="pathway">
    <text evidence="2">Cell wall biogenesis; peptidoglycan biosynthesis.</text>
</comment>
<dbReference type="InterPro" id="IPR001986">
    <property type="entry name" value="Enolpyruvate_Tfrase_dom"/>
</dbReference>
<dbReference type="InterPro" id="IPR013792">
    <property type="entry name" value="RNA3'P_cycl/enolpyr_Trfase_a/b"/>
</dbReference>
<dbReference type="EC" id="2.5.1.7" evidence="11"/>
<keyword evidence="6" id="KW-0133">Cell shape</keyword>
<dbReference type="PANTHER" id="PTHR43783:SF1">
    <property type="entry name" value="UDP-N-ACETYLGLUCOSAMINE 1-CARBOXYVINYLTRANSFERASE"/>
    <property type="match status" value="1"/>
</dbReference>
<dbReference type="GO" id="GO:0019277">
    <property type="term" value="P:UDP-N-acetylgalactosamine biosynthetic process"/>
    <property type="evidence" value="ECO:0007669"/>
    <property type="project" value="InterPro"/>
</dbReference>
<keyword evidence="4" id="KW-0132">Cell division</keyword>
<dbReference type="Pfam" id="PF00275">
    <property type="entry name" value="EPSP_synthase"/>
    <property type="match status" value="1"/>
</dbReference>
<dbReference type="GO" id="GO:0051301">
    <property type="term" value="P:cell division"/>
    <property type="evidence" value="ECO:0007669"/>
    <property type="project" value="UniProtKB-KW"/>
</dbReference>
<comment type="similarity">
    <text evidence="10">Belongs to the EPSP synthase family. MurA subfamily.</text>
</comment>
<comment type="caution">
    <text evidence="17">The sequence shown here is derived from an EMBL/GenBank/DDBJ whole genome shotgun (WGS) entry which is preliminary data.</text>
</comment>
<evidence type="ECO:0000256" key="7">
    <source>
        <dbReference type="ARBA" id="ARBA00022984"/>
    </source>
</evidence>
<dbReference type="InterPro" id="IPR005750">
    <property type="entry name" value="UDP_GlcNAc_COvinyl_MurA"/>
</dbReference>
<evidence type="ECO:0000256" key="6">
    <source>
        <dbReference type="ARBA" id="ARBA00022960"/>
    </source>
</evidence>
<evidence type="ECO:0000256" key="13">
    <source>
        <dbReference type="ARBA" id="ARBA00042443"/>
    </source>
</evidence>
<keyword evidence="8" id="KW-0131">Cell cycle</keyword>
<evidence type="ECO:0000313" key="18">
    <source>
        <dbReference type="Proteomes" id="UP000886520"/>
    </source>
</evidence>
<proteinExistence type="inferred from homology"/>
<keyword evidence="7" id="KW-0573">Peptidoglycan synthesis</keyword>
<dbReference type="EMBL" id="JABFUD020000018">
    <property type="protein sequence ID" value="KAI5066228.1"/>
    <property type="molecule type" value="Genomic_DNA"/>
</dbReference>
<evidence type="ECO:0000256" key="1">
    <source>
        <dbReference type="ARBA" id="ARBA00004496"/>
    </source>
</evidence>
<keyword evidence="3" id="KW-0963">Cytoplasm</keyword>
<dbReference type="NCBIfam" id="NF006873">
    <property type="entry name" value="PRK09369.1"/>
    <property type="match status" value="1"/>
</dbReference>